<feature type="compositionally biased region" description="Acidic residues" evidence="7">
    <location>
        <begin position="68"/>
        <end position="78"/>
    </location>
</feature>
<keyword evidence="8" id="KW-0732">Signal</keyword>
<dbReference type="PROSITE" id="PS51007">
    <property type="entry name" value="CYTC"/>
    <property type="match status" value="1"/>
</dbReference>
<feature type="signal peptide" evidence="8">
    <location>
        <begin position="1"/>
        <end position="35"/>
    </location>
</feature>
<gene>
    <name evidence="10" type="ORF">FIV42_22970</name>
</gene>
<dbReference type="GO" id="GO:0046872">
    <property type="term" value="F:metal ion binding"/>
    <property type="evidence" value="ECO:0007669"/>
    <property type="project" value="UniProtKB-KW"/>
</dbReference>
<evidence type="ECO:0000256" key="2">
    <source>
        <dbReference type="ARBA" id="ARBA00022617"/>
    </source>
</evidence>
<feature type="domain" description="Cytochrome c" evidence="9">
    <location>
        <begin position="334"/>
        <end position="490"/>
    </location>
</feature>
<sequence length="514" mass="56699">MKRGPNKVPRGGALLAKATLRLGCSVAFVCSVVLAGCEPSASIHDDSGVTAADPQEDTTQQDTTTQDDTSEDTTADTAEPIDWDERLAPLLEAAGAEPIERRDDLDPNKIELGRMLFFDPILSGNRDTACVTCHRLDEGTTVHRSFVVGTKAVIRDGKRMPGPDHAFLPRNPPTLFNLGEPYTTSLLWDGRVTKNSEGHFVIYDKGWEESQSNYLRLLSPVLDDLLAAQTMMPVLPRDEMRGDYGELDVNGELNELAQVPDHDLDSVWMKLTERLLAVEGYRELFEKVYPDVPLDEIEFAHATNAFSAFFVDAFTHGDSPFDGYLRGDEDALTEQQKQGAYLFFGEAGCAKCHTGPALTDEKLYNIGVRPIGSGPDEHYEIDLGAVLRSHAGEDKKFAFRTPSLRNVELSGPWMHNGAYTTLEAAVRHHLDPKSALWDYDVSQLDTEFQRYVHTREEAIRSVEATLEPMAVLELSDAEVDALVAFLESLTSPSARDLGHLEPESVPSGLAIPDP</sequence>
<feature type="region of interest" description="Disordered" evidence="7">
    <location>
        <begin position="45"/>
        <end position="78"/>
    </location>
</feature>
<dbReference type="PANTHER" id="PTHR30600">
    <property type="entry name" value="CYTOCHROME C PEROXIDASE-RELATED"/>
    <property type="match status" value="1"/>
</dbReference>
<evidence type="ECO:0000256" key="1">
    <source>
        <dbReference type="ARBA" id="ARBA00004196"/>
    </source>
</evidence>
<feature type="chain" id="PRO_5030106725" description="Cytochrome c domain-containing protein" evidence="8">
    <location>
        <begin position="36"/>
        <end position="514"/>
    </location>
</feature>
<feature type="compositionally biased region" description="Low complexity" evidence="7">
    <location>
        <begin position="50"/>
        <end position="67"/>
    </location>
</feature>
<evidence type="ECO:0000256" key="8">
    <source>
        <dbReference type="SAM" id="SignalP"/>
    </source>
</evidence>
<name>A0A4Y6PZ36_PERCE</name>
<keyword evidence="5 6" id="KW-0408">Iron</keyword>
<dbReference type="OrthoDB" id="9805202at2"/>
<dbReference type="InterPro" id="IPR004852">
    <property type="entry name" value="Di-haem_cyt_c_peroxidsae"/>
</dbReference>
<dbReference type="InterPro" id="IPR051395">
    <property type="entry name" value="Cytochrome_c_Peroxidase/MauG"/>
</dbReference>
<accession>A0A4Y6PZ36</accession>
<keyword evidence="2 6" id="KW-0349">Heme</keyword>
<dbReference type="EMBL" id="CP041186">
    <property type="protein sequence ID" value="QDG53500.1"/>
    <property type="molecule type" value="Genomic_DNA"/>
</dbReference>
<evidence type="ECO:0000256" key="6">
    <source>
        <dbReference type="PROSITE-ProRule" id="PRU00433"/>
    </source>
</evidence>
<accession>A0A5B8YAR1</accession>
<dbReference type="InterPro" id="IPR009056">
    <property type="entry name" value="Cyt_c-like_dom"/>
</dbReference>
<dbReference type="Pfam" id="PF03150">
    <property type="entry name" value="CCP_MauG"/>
    <property type="match status" value="1"/>
</dbReference>
<protein>
    <recommendedName>
        <fullName evidence="9">Cytochrome c domain-containing protein</fullName>
    </recommendedName>
</protein>
<dbReference type="Proteomes" id="UP000315995">
    <property type="component" value="Chromosome"/>
</dbReference>
<dbReference type="GO" id="GO:0020037">
    <property type="term" value="F:heme binding"/>
    <property type="evidence" value="ECO:0007669"/>
    <property type="project" value="InterPro"/>
</dbReference>
<evidence type="ECO:0000256" key="3">
    <source>
        <dbReference type="ARBA" id="ARBA00022723"/>
    </source>
</evidence>
<dbReference type="InterPro" id="IPR036909">
    <property type="entry name" value="Cyt_c-like_dom_sf"/>
</dbReference>
<organism evidence="10 11">
    <name type="scientific">Persicimonas caeni</name>
    <dbReference type="NCBI Taxonomy" id="2292766"/>
    <lineage>
        <taxon>Bacteria</taxon>
        <taxon>Deltaproteobacteria</taxon>
        <taxon>Bradymonadales</taxon>
        <taxon>Bradymonadaceae</taxon>
        <taxon>Persicimonas</taxon>
    </lineage>
</organism>
<keyword evidence="11" id="KW-1185">Reference proteome</keyword>
<keyword evidence="3 6" id="KW-0479">Metal-binding</keyword>
<evidence type="ECO:0000256" key="5">
    <source>
        <dbReference type="ARBA" id="ARBA00023004"/>
    </source>
</evidence>
<comment type="subcellular location">
    <subcellularLocation>
        <location evidence="1">Cell envelope</location>
    </subcellularLocation>
</comment>
<evidence type="ECO:0000256" key="4">
    <source>
        <dbReference type="ARBA" id="ARBA00023002"/>
    </source>
</evidence>
<reference evidence="10 11" key="1">
    <citation type="submission" date="2019-06" db="EMBL/GenBank/DDBJ databases">
        <title>Persicimonas caeni gen. nov., sp. nov., a predatory bacterium isolated from solar saltern.</title>
        <authorList>
            <person name="Wang S."/>
        </authorList>
    </citation>
    <scope>NUCLEOTIDE SEQUENCE [LARGE SCALE GENOMIC DNA]</scope>
    <source>
        <strain evidence="10 11">YN101</strain>
    </source>
</reference>
<proteinExistence type="predicted"/>
<dbReference type="AlphaFoldDB" id="A0A4Y6PZ36"/>
<dbReference type="GO" id="GO:0004130">
    <property type="term" value="F:cytochrome-c peroxidase activity"/>
    <property type="evidence" value="ECO:0007669"/>
    <property type="project" value="TreeGrafter"/>
</dbReference>
<dbReference type="SUPFAM" id="SSF46626">
    <property type="entry name" value="Cytochrome c"/>
    <property type="match status" value="2"/>
</dbReference>
<evidence type="ECO:0000313" key="11">
    <source>
        <dbReference type="Proteomes" id="UP000315995"/>
    </source>
</evidence>
<evidence type="ECO:0000313" key="10">
    <source>
        <dbReference type="EMBL" id="QDG53500.1"/>
    </source>
</evidence>
<dbReference type="GO" id="GO:0009055">
    <property type="term" value="F:electron transfer activity"/>
    <property type="evidence" value="ECO:0007669"/>
    <property type="project" value="InterPro"/>
</dbReference>
<dbReference type="GO" id="GO:0030313">
    <property type="term" value="C:cell envelope"/>
    <property type="evidence" value="ECO:0007669"/>
    <property type="project" value="UniProtKB-SubCell"/>
</dbReference>
<keyword evidence="4" id="KW-0560">Oxidoreductase</keyword>
<evidence type="ECO:0000259" key="9">
    <source>
        <dbReference type="PROSITE" id="PS51007"/>
    </source>
</evidence>
<evidence type="ECO:0000256" key="7">
    <source>
        <dbReference type="SAM" id="MobiDB-lite"/>
    </source>
</evidence>
<dbReference type="Gene3D" id="1.10.760.10">
    <property type="entry name" value="Cytochrome c-like domain"/>
    <property type="match status" value="2"/>
</dbReference>